<dbReference type="InterPro" id="IPR015943">
    <property type="entry name" value="WD40/YVTN_repeat-like_dom_sf"/>
</dbReference>
<dbReference type="SUPFAM" id="SSF50998">
    <property type="entry name" value="Quinoprotein alcohol dehydrogenase-like"/>
    <property type="match status" value="1"/>
</dbReference>
<dbReference type="AlphaFoldDB" id="A0A3B0UJV2"/>
<dbReference type="Pfam" id="PF07494">
    <property type="entry name" value="Reg_prop"/>
    <property type="match status" value="2"/>
</dbReference>
<keyword evidence="1" id="KW-0597">Phosphoprotein</keyword>
<sequence>MKTKILFFIIFISIVISCNNKSTSIELSTSTSNLHLNVNSEITDTTNIASEETSKKIELNFFSEQLDNTKGLSNSSVNTIFQDSDNLLWVGTWDGLNRFDGTNFKIFRPELNNEKSLSNQVILKIAEDNSGLIWILTMGGINSYHKKSNTFQRYNFLRKNKFTLSESEFNMASDGSRIIFCAVKYWGIGYFDGKEFLKIGVKNLPASSVKRMSFSSTGELLLLFENNELFSLEVETKESGKKIISKVKLLSEQIREFDTFPSGAICMNTIDGDVFIYTLSDHKKQKLSLTNVQKIVGHTDSGIVLYDKFEYFSIDTEGNISKQSWFEHLKKQELITLIQGSENVIWIGTDGDGLLKIYPHRKSFNLISEKNVSEFDVGIVRAFAEAKGKSFFVGTKGKGLFKFPSNFYLNAKTPLSYEVFNDDNSGIDNSVFSLFNGQDELMFVGTDGEGISVFDLKKSKLINWTEILDSELYDYFKSVYAIYQDANGVIWLGTNGY</sequence>
<feature type="non-terminal residue" evidence="2">
    <location>
        <position position="497"/>
    </location>
</feature>
<evidence type="ECO:0000313" key="2">
    <source>
        <dbReference type="EMBL" id="VAW25647.1"/>
    </source>
</evidence>
<reference evidence="2" key="1">
    <citation type="submission" date="2018-06" db="EMBL/GenBank/DDBJ databases">
        <authorList>
            <person name="Zhirakovskaya E."/>
        </authorList>
    </citation>
    <scope>NUCLEOTIDE SEQUENCE</scope>
</reference>
<dbReference type="Gene3D" id="2.130.10.10">
    <property type="entry name" value="YVTN repeat-like/Quinoprotein amine dehydrogenase"/>
    <property type="match status" value="2"/>
</dbReference>
<evidence type="ECO:0000256" key="1">
    <source>
        <dbReference type="ARBA" id="ARBA00022553"/>
    </source>
</evidence>
<dbReference type="PROSITE" id="PS51257">
    <property type="entry name" value="PROKAR_LIPOPROTEIN"/>
    <property type="match status" value="1"/>
</dbReference>
<dbReference type="EMBL" id="UOER01000474">
    <property type="protein sequence ID" value="VAW25647.1"/>
    <property type="molecule type" value="Genomic_DNA"/>
</dbReference>
<dbReference type="InterPro" id="IPR011110">
    <property type="entry name" value="Reg_prop"/>
</dbReference>
<dbReference type="GO" id="GO:0000155">
    <property type="term" value="F:phosphorelay sensor kinase activity"/>
    <property type="evidence" value="ECO:0007669"/>
    <property type="project" value="TreeGrafter"/>
</dbReference>
<gene>
    <name evidence="2" type="ORF">MNBD_BACTEROID04-709</name>
</gene>
<protein>
    <submittedName>
        <fullName evidence="2">Uncharacterized protein</fullName>
    </submittedName>
</protein>
<name>A0A3B0UJV2_9ZZZZ</name>
<accession>A0A3B0UJV2</accession>
<proteinExistence type="predicted"/>
<dbReference type="PANTHER" id="PTHR43547:SF2">
    <property type="entry name" value="HYBRID SIGNAL TRANSDUCTION HISTIDINE KINASE C"/>
    <property type="match status" value="1"/>
</dbReference>
<dbReference type="PANTHER" id="PTHR43547">
    <property type="entry name" value="TWO-COMPONENT HISTIDINE KINASE"/>
    <property type="match status" value="1"/>
</dbReference>
<organism evidence="2">
    <name type="scientific">hydrothermal vent metagenome</name>
    <dbReference type="NCBI Taxonomy" id="652676"/>
    <lineage>
        <taxon>unclassified sequences</taxon>
        <taxon>metagenomes</taxon>
        <taxon>ecological metagenomes</taxon>
    </lineage>
</organism>
<dbReference type="InterPro" id="IPR011047">
    <property type="entry name" value="Quinoprotein_ADH-like_sf"/>
</dbReference>